<sequence length="40" mass="4467">MHCSVLAEEGIHAAIRDYRKQRGLELLNDDPAPDHHADGD</sequence>
<evidence type="ECO:0008006" key="2">
    <source>
        <dbReference type="Google" id="ProtNLM"/>
    </source>
</evidence>
<proteinExistence type="predicted"/>
<reference evidence="1" key="1">
    <citation type="journal article" date="2015" name="Proc. Natl. Acad. Sci. U.S.A.">
        <title>Networks of energetic and metabolic interactions define dynamics in microbial communities.</title>
        <authorList>
            <person name="Embree M."/>
            <person name="Liu J.K."/>
            <person name="Al-Bassam M.M."/>
            <person name="Zengler K."/>
        </authorList>
    </citation>
    <scope>NUCLEOTIDE SEQUENCE</scope>
</reference>
<organism evidence="1">
    <name type="scientific">hydrocarbon metagenome</name>
    <dbReference type="NCBI Taxonomy" id="938273"/>
    <lineage>
        <taxon>unclassified sequences</taxon>
        <taxon>metagenomes</taxon>
        <taxon>ecological metagenomes</taxon>
    </lineage>
</organism>
<comment type="caution">
    <text evidence="1">The sequence shown here is derived from an EMBL/GenBank/DDBJ whole genome shotgun (WGS) entry which is preliminary data.</text>
</comment>
<dbReference type="AlphaFoldDB" id="A0A0W8FI31"/>
<gene>
    <name evidence="1" type="ORF">ASZ90_009873</name>
</gene>
<dbReference type="EMBL" id="LNQE01001195">
    <property type="protein sequence ID" value="KUG20417.1"/>
    <property type="molecule type" value="Genomic_DNA"/>
</dbReference>
<protein>
    <recommendedName>
        <fullName evidence="2">Iron-sulfur cluster assembly scaffold protein iscu/nifu-like</fullName>
    </recommendedName>
</protein>
<evidence type="ECO:0000313" key="1">
    <source>
        <dbReference type="EMBL" id="KUG20417.1"/>
    </source>
</evidence>
<accession>A0A0W8FI31</accession>
<name>A0A0W8FI31_9ZZZZ</name>